<dbReference type="SUPFAM" id="SSF109755">
    <property type="entry name" value="PhoU-like"/>
    <property type="match status" value="1"/>
</dbReference>
<dbReference type="NCBIfam" id="TIGR02135">
    <property type="entry name" value="phoU_full"/>
    <property type="match status" value="1"/>
</dbReference>
<evidence type="ECO:0000256" key="1">
    <source>
        <dbReference type="ARBA" id="ARBA00008107"/>
    </source>
</evidence>
<dbReference type="PANTHER" id="PTHR42930">
    <property type="entry name" value="PHOSPHATE-SPECIFIC TRANSPORT SYSTEM ACCESSORY PROTEIN PHOU"/>
    <property type="match status" value="1"/>
</dbReference>
<name>A0ABT7QL58_9GAMM</name>
<evidence type="ECO:0000259" key="4">
    <source>
        <dbReference type="Pfam" id="PF01895"/>
    </source>
</evidence>
<keyword evidence="2 3" id="KW-0592">Phosphate transport</keyword>
<comment type="caution">
    <text evidence="5">The sequence shown here is derived from an EMBL/GenBank/DDBJ whole genome shotgun (WGS) entry which is preliminary data.</text>
</comment>
<proteinExistence type="inferred from homology"/>
<evidence type="ECO:0000256" key="2">
    <source>
        <dbReference type="ARBA" id="ARBA00022592"/>
    </source>
</evidence>
<comment type="subcellular location">
    <subcellularLocation>
        <location evidence="3">Cytoplasm</location>
    </subcellularLocation>
</comment>
<dbReference type="Pfam" id="PF01895">
    <property type="entry name" value="PhoU"/>
    <property type="match status" value="2"/>
</dbReference>
<evidence type="ECO:0000313" key="5">
    <source>
        <dbReference type="EMBL" id="MDM5147346.1"/>
    </source>
</evidence>
<reference evidence="5" key="1">
    <citation type="submission" date="2022-08" db="EMBL/GenBank/DDBJ databases">
        <authorList>
            <person name="Dzunkova M."/>
            <person name="La Clair J."/>
            <person name="Tyml T."/>
            <person name="Doud D."/>
            <person name="Schulz F."/>
            <person name="Piquer S."/>
            <person name="Porcel Sanchis D."/>
            <person name="Osborn A."/>
            <person name="Robinson D."/>
            <person name="Louie K.B."/>
            <person name="Bowen B.P."/>
            <person name="Bowers R."/>
            <person name="Lee J."/>
            <person name="Arnau Llombart V."/>
            <person name="Diaz Villanueva W."/>
            <person name="Gosliner T."/>
            <person name="Northen T."/>
            <person name="Cheng J.-F."/>
            <person name="Burkart M.D."/>
            <person name="Woyke T."/>
        </authorList>
    </citation>
    <scope>NUCLEOTIDE SEQUENCE</scope>
    <source>
        <strain evidence="5">Df01</strain>
    </source>
</reference>
<feature type="domain" description="PhoU" evidence="4">
    <location>
        <begin position="126"/>
        <end position="210"/>
    </location>
</feature>
<accession>A0ABT7QL58</accession>
<organism evidence="5 6">
    <name type="scientific">Candidatus Doriopsillibacter californiensis</name>
    <dbReference type="NCBI Taxonomy" id="2970740"/>
    <lineage>
        <taxon>Bacteria</taxon>
        <taxon>Pseudomonadati</taxon>
        <taxon>Pseudomonadota</taxon>
        <taxon>Gammaproteobacteria</taxon>
        <taxon>Candidatus Tethybacterales</taxon>
        <taxon>Candidatus Persebacteraceae</taxon>
        <taxon>Candidatus Doriopsillibacter</taxon>
    </lineage>
</organism>
<dbReference type="PIRSF" id="PIRSF003107">
    <property type="entry name" value="PhoU"/>
    <property type="match status" value="1"/>
</dbReference>
<keyword evidence="6" id="KW-1185">Reference proteome</keyword>
<gene>
    <name evidence="5" type="primary">phoU</name>
    <name evidence="5" type="ORF">NQX30_03025</name>
</gene>
<evidence type="ECO:0000313" key="6">
    <source>
        <dbReference type="Proteomes" id="UP001168167"/>
    </source>
</evidence>
<evidence type="ECO:0000256" key="3">
    <source>
        <dbReference type="PIRNR" id="PIRNR003107"/>
    </source>
</evidence>
<dbReference type="InterPro" id="IPR028366">
    <property type="entry name" value="PhoU"/>
</dbReference>
<comment type="similarity">
    <text evidence="1 3">Belongs to the PhoU family.</text>
</comment>
<keyword evidence="3" id="KW-0813">Transport</keyword>
<protein>
    <recommendedName>
        <fullName evidence="3">Phosphate-specific transport system accessory protein PhoU</fullName>
    </recommendedName>
</protein>
<reference evidence="5" key="2">
    <citation type="journal article" date="2023" name="Microbiome">
        <title>Synthase-selected sorting approach identifies a beta-lactone synthase in a nudibranch symbiotic bacterium.</title>
        <authorList>
            <person name="Dzunkova M."/>
            <person name="La Clair J.J."/>
            <person name="Tyml T."/>
            <person name="Doud D."/>
            <person name="Schulz F."/>
            <person name="Piquer-Esteban S."/>
            <person name="Porcel Sanchis D."/>
            <person name="Osborn A."/>
            <person name="Robinson D."/>
            <person name="Louie K.B."/>
            <person name="Bowen B.P."/>
            <person name="Bowers R.M."/>
            <person name="Lee J."/>
            <person name="Arnau V."/>
            <person name="Diaz-Villanueva W."/>
            <person name="Stepanauskas R."/>
            <person name="Gosliner T."/>
            <person name="Date S.V."/>
            <person name="Northen T.R."/>
            <person name="Cheng J.F."/>
            <person name="Burkart M.D."/>
            <person name="Woyke T."/>
        </authorList>
    </citation>
    <scope>NUCLEOTIDE SEQUENCE</scope>
    <source>
        <strain evidence="5">Df01</strain>
    </source>
</reference>
<dbReference type="PANTHER" id="PTHR42930:SF3">
    <property type="entry name" value="PHOSPHATE-SPECIFIC TRANSPORT SYSTEM ACCESSORY PROTEIN PHOU"/>
    <property type="match status" value="1"/>
</dbReference>
<dbReference type="EMBL" id="JANQAO010000001">
    <property type="protein sequence ID" value="MDM5147346.1"/>
    <property type="molecule type" value="Genomic_DNA"/>
</dbReference>
<dbReference type="Proteomes" id="UP001168167">
    <property type="component" value="Unassembled WGS sequence"/>
</dbReference>
<comment type="function">
    <text evidence="3">Plays a role in the regulation of phosphate uptake.</text>
</comment>
<comment type="subunit">
    <text evidence="3">Homodimer.</text>
</comment>
<dbReference type="Gene3D" id="1.20.58.220">
    <property type="entry name" value="Phosphate transport system protein phou homolog 2, domain 2"/>
    <property type="match status" value="1"/>
</dbReference>
<dbReference type="InterPro" id="IPR026022">
    <property type="entry name" value="PhoU_dom"/>
</dbReference>
<dbReference type="InterPro" id="IPR038078">
    <property type="entry name" value="PhoU-like_sf"/>
</dbReference>
<feature type="domain" description="PhoU" evidence="4">
    <location>
        <begin position="23"/>
        <end position="109"/>
    </location>
</feature>
<sequence length="225" mass="25725">MTDTPHINPAYDKEMTKMAFLLHSMEEALRQQMQDSKEAFVNMDSQRAKAVRHKDTALNQMKAQSVEQSIAILARYQPMAEDLRKVVSSFKTAIEYERIGDYLKNFASSVTNFAKHDESLMVFPLIVQMMDAVQQQFGDFLISCADDDIPAAIAVWQRDNDIDDLFKMLIHDALKNHKQGDGNAHSLVQAVLVANNLERIGDRVKNLVEIFYYQKTGKTLESEYE</sequence>
<keyword evidence="3" id="KW-0963">Cytoplasm</keyword>